<dbReference type="Pfam" id="PF00440">
    <property type="entry name" value="TetR_N"/>
    <property type="match status" value="1"/>
</dbReference>
<dbReference type="InterPro" id="IPR009057">
    <property type="entry name" value="Homeodomain-like_sf"/>
</dbReference>
<evidence type="ECO:0000313" key="4">
    <source>
        <dbReference type="Proteomes" id="UP000261111"/>
    </source>
</evidence>
<evidence type="ECO:0000313" key="3">
    <source>
        <dbReference type="EMBL" id="RGC33010.1"/>
    </source>
</evidence>
<organism evidence="3 4">
    <name type="scientific">Hungatella hathewayi</name>
    <dbReference type="NCBI Taxonomy" id="154046"/>
    <lineage>
        <taxon>Bacteria</taxon>
        <taxon>Bacillati</taxon>
        <taxon>Bacillota</taxon>
        <taxon>Clostridia</taxon>
        <taxon>Lachnospirales</taxon>
        <taxon>Lachnospiraceae</taxon>
        <taxon>Hungatella</taxon>
    </lineage>
</organism>
<reference evidence="3 4" key="1">
    <citation type="submission" date="2018-08" db="EMBL/GenBank/DDBJ databases">
        <title>A genome reference for cultivated species of the human gut microbiota.</title>
        <authorList>
            <person name="Zou Y."/>
            <person name="Xue W."/>
            <person name="Luo G."/>
        </authorList>
    </citation>
    <scope>NUCLEOTIDE SEQUENCE [LARGE SCALE GENOMIC DNA]</scope>
    <source>
        <strain evidence="3 4">AF19-21</strain>
    </source>
</reference>
<accession>A0A3E2WXV7</accession>
<dbReference type="GeneID" id="93334665"/>
<proteinExistence type="predicted"/>
<dbReference type="AlphaFoldDB" id="A0A3E2WXV7"/>
<evidence type="ECO:0000256" key="1">
    <source>
        <dbReference type="ARBA" id="ARBA00023125"/>
    </source>
</evidence>
<dbReference type="EMBL" id="QVIA01000007">
    <property type="protein sequence ID" value="RGC33010.1"/>
    <property type="molecule type" value="Genomic_DNA"/>
</dbReference>
<gene>
    <name evidence="3" type="ORF">DWX41_08040</name>
</gene>
<dbReference type="RefSeq" id="WP_025657014.1">
    <property type="nucleotide sequence ID" value="NZ_QVIA01000007.1"/>
</dbReference>
<dbReference type="SUPFAM" id="SSF46689">
    <property type="entry name" value="Homeodomain-like"/>
    <property type="match status" value="1"/>
</dbReference>
<dbReference type="Proteomes" id="UP000261111">
    <property type="component" value="Unassembled WGS sequence"/>
</dbReference>
<keyword evidence="1" id="KW-0238">DNA-binding</keyword>
<dbReference type="GO" id="GO:0003677">
    <property type="term" value="F:DNA binding"/>
    <property type="evidence" value="ECO:0007669"/>
    <property type="project" value="UniProtKB-KW"/>
</dbReference>
<comment type="caution">
    <text evidence="3">The sequence shown here is derived from an EMBL/GenBank/DDBJ whole genome shotgun (WGS) entry which is preliminary data.</text>
</comment>
<name>A0A3E2WXV7_9FIRM</name>
<dbReference type="InterPro" id="IPR001647">
    <property type="entry name" value="HTH_TetR"/>
</dbReference>
<evidence type="ECO:0000259" key="2">
    <source>
        <dbReference type="Pfam" id="PF00440"/>
    </source>
</evidence>
<dbReference type="Gene3D" id="1.10.357.10">
    <property type="entry name" value="Tetracycline Repressor, domain 2"/>
    <property type="match status" value="1"/>
</dbReference>
<feature type="domain" description="HTH tetR-type" evidence="2">
    <location>
        <begin position="12"/>
        <end position="58"/>
    </location>
</feature>
<sequence length="184" mass="21260">MPPKVKISKEAIIEKAFELTKVYGFEKVTARLLASELKCSTQPVFHAFRNMEELKEEVYKKTKKLFEETMLQPPSDTKTPYFLSMGIKYVELAQKEKNLFHLLCMSDSGKRLESLYDLAKYIPVPIEPEVFVKTWIFTHGIATIVSTNTTNIPPEEIRQLLTEACAGFKLYHNENESENRYEIG</sequence>
<protein>
    <submittedName>
        <fullName evidence="3">TetR/AcrR family transcriptional regulator</fullName>
    </submittedName>
</protein>